<dbReference type="GO" id="GO:0000166">
    <property type="term" value="F:nucleotide binding"/>
    <property type="evidence" value="ECO:0007669"/>
    <property type="project" value="UniProtKB-KW"/>
</dbReference>
<feature type="binding site" evidence="5">
    <location>
        <position position="385"/>
    </location>
    <ligand>
        <name>substrate</name>
    </ligand>
</feature>
<keyword evidence="5" id="KW-0547">Nucleotide-binding</keyword>
<comment type="caution">
    <text evidence="9">The sequence shown here is derived from an EMBL/GenBank/DDBJ whole genome shotgun (WGS) entry which is preliminary data.</text>
</comment>
<name>A0A3E0HH55_9FLAO</name>
<evidence type="ECO:0000256" key="7">
    <source>
        <dbReference type="RuleBase" id="RU004417"/>
    </source>
</evidence>
<dbReference type="InterPro" id="IPR033922">
    <property type="entry name" value="NAD_bind_Glu_DH"/>
</dbReference>
<accession>A0A3E0HH55</accession>
<dbReference type="InterPro" id="IPR006097">
    <property type="entry name" value="Glu/Leu/Phe/Val/Trp_DH_dimer"/>
</dbReference>
<keyword evidence="2 3" id="KW-0560">Oxidoreductase</keyword>
<protein>
    <recommendedName>
        <fullName evidence="3">Glutamate dehydrogenase</fullName>
    </recommendedName>
</protein>
<evidence type="ECO:0000313" key="9">
    <source>
        <dbReference type="EMBL" id="REH45829.1"/>
    </source>
</evidence>
<dbReference type="Pfam" id="PF00208">
    <property type="entry name" value="ELFV_dehydrog"/>
    <property type="match status" value="1"/>
</dbReference>
<gene>
    <name evidence="9" type="ORF">C7448_10981</name>
</gene>
<evidence type="ECO:0000259" key="8">
    <source>
        <dbReference type="SMART" id="SM00839"/>
    </source>
</evidence>
<dbReference type="PIRSF" id="PIRSF000185">
    <property type="entry name" value="Glu_DH"/>
    <property type="match status" value="1"/>
</dbReference>
<dbReference type="InterPro" id="IPR014362">
    <property type="entry name" value="Glu_DH"/>
</dbReference>
<organism evidence="9 10">
    <name type="scientific">Tenacibaculum gallaicum</name>
    <dbReference type="NCBI Taxonomy" id="561505"/>
    <lineage>
        <taxon>Bacteria</taxon>
        <taxon>Pseudomonadati</taxon>
        <taxon>Bacteroidota</taxon>
        <taxon>Flavobacteriia</taxon>
        <taxon>Flavobacteriales</taxon>
        <taxon>Flavobacteriaceae</taxon>
        <taxon>Tenacibaculum</taxon>
    </lineage>
</organism>
<comment type="similarity">
    <text evidence="1 3 7">Belongs to the Glu/Leu/Phe/Val dehydrogenases family.</text>
</comment>
<evidence type="ECO:0000256" key="5">
    <source>
        <dbReference type="PIRSR" id="PIRSR000185-2"/>
    </source>
</evidence>
<reference evidence="9 10" key="1">
    <citation type="submission" date="2018-08" db="EMBL/GenBank/DDBJ databases">
        <title>Genomic Encyclopedia of Type Strains, Phase IV (KMG-IV): sequencing the most valuable type-strain genomes for metagenomic binning, comparative biology and taxonomic classification.</title>
        <authorList>
            <person name="Goeker M."/>
        </authorList>
    </citation>
    <scope>NUCLEOTIDE SEQUENCE [LARGE SCALE GENOMIC DNA]</scope>
    <source>
        <strain evidence="9 10">DSM 18841</strain>
    </source>
</reference>
<keyword evidence="5" id="KW-0520">NAD</keyword>
<dbReference type="Gene3D" id="3.40.50.720">
    <property type="entry name" value="NAD(P)-binding Rossmann-like Domain"/>
    <property type="match status" value="1"/>
</dbReference>
<dbReference type="SUPFAM" id="SSF53223">
    <property type="entry name" value="Aminoacid dehydrogenase-like, N-terminal domain"/>
    <property type="match status" value="1"/>
</dbReference>
<evidence type="ECO:0000256" key="1">
    <source>
        <dbReference type="ARBA" id="ARBA00006382"/>
    </source>
</evidence>
<dbReference type="CDD" id="cd01076">
    <property type="entry name" value="NAD_bind_1_Glu_DH"/>
    <property type="match status" value="1"/>
</dbReference>
<evidence type="ECO:0000256" key="3">
    <source>
        <dbReference type="PIRNR" id="PIRNR000185"/>
    </source>
</evidence>
<dbReference type="SUPFAM" id="SSF51735">
    <property type="entry name" value="NAD(P)-binding Rossmann-fold domains"/>
    <property type="match status" value="1"/>
</dbReference>
<feature type="domain" description="Glutamate/phenylalanine/leucine/valine/L-tryptophan dehydrogenase C-terminal" evidence="8">
    <location>
        <begin position="218"/>
        <end position="449"/>
    </location>
</feature>
<feature type="active site" description="Proton donor" evidence="4">
    <location>
        <position position="137"/>
    </location>
</feature>
<evidence type="ECO:0000256" key="4">
    <source>
        <dbReference type="PIRSR" id="PIRSR000185-1"/>
    </source>
</evidence>
<proteinExistence type="inferred from homology"/>
<dbReference type="PRINTS" id="PR00082">
    <property type="entry name" value="GLFDHDRGNASE"/>
</dbReference>
<dbReference type="Proteomes" id="UP000256884">
    <property type="component" value="Unassembled WGS sequence"/>
</dbReference>
<sequence length="452" mass="50058">MNNTKSKILGSKINSNISEMTLTKELKKPTKRKNARGMVDNVLEQFNSASDQIGLHPNIRKILSITNNEIIVNFPVKMDNGGVEIFQGYRVQHNNALGPYKGGLRYHPTVDIDAARALAMWMTWKTSLAGLPYGGGKGGIQIDPTKYSKDELERITRRFTFALGDNIGPEHDIPAPDVNTSAQTMAWMADTYMSTKAPAERSMNQHVVTGKPIGSGGLEGRDRATGYGVFLTIKFWVEQNNESLEGKTFIVQGFGNVGYWASYFLEREGAKMVGVQDAYGSIQNINGIKVEDLFNYTKANNGSLVGYPESIGIEKEDFFATDCDICIPAALGNQITEDNAHVIKANLIAEGANGPINVEGEKILLEKGVTIIPDILCNSGGVITSYFEWLQNRNGELWNMEEVITRLDKKLKDSYTRVSDYAKLEGVDMRKAAYCIAIQRIEKAYVQRGIFP</sequence>
<dbReference type="Gene3D" id="3.40.50.10860">
    <property type="entry name" value="Leucine Dehydrogenase, chain A, domain 1"/>
    <property type="match status" value="1"/>
</dbReference>
<evidence type="ECO:0000256" key="6">
    <source>
        <dbReference type="PIRSR" id="PIRSR000185-3"/>
    </source>
</evidence>
<dbReference type="InterPro" id="IPR006095">
    <property type="entry name" value="Glu/Leu/Phe/Val/Trp_DH"/>
</dbReference>
<keyword evidence="10" id="KW-1185">Reference proteome</keyword>
<dbReference type="PROSITE" id="PS00074">
    <property type="entry name" value="GLFV_DEHYDROGENASE"/>
    <property type="match status" value="1"/>
</dbReference>
<dbReference type="SMART" id="SM00839">
    <property type="entry name" value="ELFV_dehydrog"/>
    <property type="match status" value="1"/>
</dbReference>
<dbReference type="GO" id="GO:0004352">
    <property type="term" value="F:glutamate dehydrogenase (NAD+) activity"/>
    <property type="evidence" value="ECO:0007669"/>
    <property type="project" value="TreeGrafter"/>
</dbReference>
<feature type="binding site" evidence="5">
    <location>
        <position position="125"/>
    </location>
    <ligand>
        <name>substrate</name>
    </ligand>
</feature>
<dbReference type="EMBL" id="QUNS01000009">
    <property type="protein sequence ID" value="REH45829.1"/>
    <property type="molecule type" value="Genomic_DNA"/>
</dbReference>
<feature type="site" description="Important for catalysis" evidence="6">
    <location>
        <position position="177"/>
    </location>
</feature>
<dbReference type="InterPro" id="IPR033524">
    <property type="entry name" value="Glu/Leu/Phe/Val_DH_AS"/>
</dbReference>
<dbReference type="Pfam" id="PF02812">
    <property type="entry name" value="ELFV_dehydrog_N"/>
    <property type="match status" value="1"/>
</dbReference>
<evidence type="ECO:0000313" key="10">
    <source>
        <dbReference type="Proteomes" id="UP000256884"/>
    </source>
</evidence>
<dbReference type="PANTHER" id="PTHR11606:SF13">
    <property type="entry name" value="GLUTAMATE DEHYDROGENASE 1, MITOCHONDRIAL"/>
    <property type="match status" value="1"/>
</dbReference>
<dbReference type="GO" id="GO:0006538">
    <property type="term" value="P:L-glutamate catabolic process"/>
    <property type="evidence" value="ECO:0007669"/>
    <property type="project" value="TreeGrafter"/>
</dbReference>
<feature type="binding site" evidence="5">
    <location>
        <position position="101"/>
    </location>
    <ligand>
        <name>substrate</name>
    </ligand>
</feature>
<feature type="binding site" evidence="5">
    <location>
        <position position="225"/>
    </location>
    <ligand>
        <name>NAD(+)</name>
        <dbReference type="ChEBI" id="CHEBI:57540"/>
    </ligand>
</feature>
<dbReference type="PANTHER" id="PTHR11606">
    <property type="entry name" value="GLUTAMATE DEHYDROGENASE"/>
    <property type="match status" value="1"/>
</dbReference>
<dbReference type="InterPro" id="IPR036291">
    <property type="entry name" value="NAD(P)-bd_dom_sf"/>
</dbReference>
<feature type="binding site" evidence="5">
    <location>
        <position position="256"/>
    </location>
    <ligand>
        <name>NAD(+)</name>
        <dbReference type="ChEBI" id="CHEBI:57540"/>
    </ligand>
</feature>
<dbReference type="InterPro" id="IPR006096">
    <property type="entry name" value="Glu/Leu/Phe/Val/Trp_DH_C"/>
</dbReference>
<evidence type="ECO:0000256" key="2">
    <source>
        <dbReference type="ARBA" id="ARBA00023002"/>
    </source>
</evidence>
<dbReference type="InterPro" id="IPR046346">
    <property type="entry name" value="Aminoacid_DH-like_N_sf"/>
</dbReference>
<dbReference type="AlphaFoldDB" id="A0A3E0HH55"/>